<dbReference type="Proteomes" id="UP000317835">
    <property type="component" value="Chromosome"/>
</dbReference>
<dbReference type="Gene3D" id="1.20.120.450">
    <property type="entry name" value="dinb family like domain"/>
    <property type="match status" value="1"/>
</dbReference>
<dbReference type="SUPFAM" id="SSF109854">
    <property type="entry name" value="DinB/YfiT-like putative metalloenzymes"/>
    <property type="match status" value="1"/>
</dbReference>
<evidence type="ECO:0000313" key="2">
    <source>
        <dbReference type="Proteomes" id="UP000317835"/>
    </source>
</evidence>
<accession>A0A518H7S7</accession>
<dbReference type="RefSeq" id="WP_197446314.1">
    <property type="nucleotide sequence ID" value="NZ_CP036426.1"/>
</dbReference>
<protein>
    <submittedName>
        <fullName evidence="1">DinB superfamily protein</fullName>
    </submittedName>
</protein>
<proteinExistence type="predicted"/>
<keyword evidence="2" id="KW-1185">Reference proteome</keyword>
<gene>
    <name evidence="1" type="ORF">ElP_48140</name>
</gene>
<dbReference type="KEGG" id="tpla:ElP_48140"/>
<organism evidence="1 2">
    <name type="scientific">Tautonia plasticadhaerens</name>
    <dbReference type="NCBI Taxonomy" id="2527974"/>
    <lineage>
        <taxon>Bacteria</taxon>
        <taxon>Pseudomonadati</taxon>
        <taxon>Planctomycetota</taxon>
        <taxon>Planctomycetia</taxon>
        <taxon>Isosphaerales</taxon>
        <taxon>Isosphaeraceae</taxon>
        <taxon>Tautonia</taxon>
    </lineage>
</organism>
<dbReference type="InterPro" id="IPR034660">
    <property type="entry name" value="DinB/YfiT-like"/>
</dbReference>
<sequence>MIEDGGSTGDRAAVAEDFVAEARMSLELAVSLIRHGVGQLGDEQVWWRPREGMNSVGNLLLHLAGNLRQRFGSVIGSDPDDRDRLGEFTERGPIPKDELLRRFEEAAGRADVILAGLTSERLAETCRYQLLAGTAEKSVLGVVLQTLTHLYGHAQEILHLTRLQLGEGYVFRQPAGVPPELRGGA</sequence>
<dbReference type="AlphaFoldDB" id="A0A518H7S7"/>
<dbReference type="InterPro" id="IPR011466">
    <property type="entry name" value="DUF1572"/>
</dbReference>
<name>A0A518H7S7_9BACT</name>
<dbReference type="Pfam" id="PF07609">
    <property type="entry name" value="DUF1572"/>
    <property type="match status" value="1"/>
</dbReference>
<reference evidence="1 2" key="1">
    <citation type="submission" date="2019-02" db="EMBL/GenBank/DDBJ databases">
        <title>Deep-cultivation of Planctomycetes and their phenomic and genomic characterization uncovers novel biology.</title>
        <authorList>
            <person name="Wiegand S."/>
            <person name="Jogler M."/>
            <person name="Boedeker C."/>
            <person name="Pinto D."/>
            <person name="Vollmers J."/>
            <person name="Rivas-Marin E."/>
            <person name="Kohn T."/>
            <person name="Peeters S.H."/>
            <person name="Heuer A."/>
            <person name="Rast P."/>
            <person name="Oberbeckmann S."/>
            <person name="Bunk B."/>
            <person name="Jeske O."/>
            <person name="Meyerdierks A."/>
            <person name="Storesund J.E."/>
            <person name="Kallscheuer N."/>
            <person name="Luecker S."/>
            <person name="Lage O.M."/>
            <person name="Pohl T."/>
            <person name="Merkel B.J."/>
            <person name="Hornburger P."/>
            <person name="Mueller R.-W."/>
            <person name="Bruemmer F."/>
            <person name="Labrenz M."/>
            <person name="Spormann A.M."/>
            <person name="Op den Camp H."/>
            <person name="Overmann J."/>
            <person name="Amann R."/>
            <person name="Jetten M.S.M."/>
            <person name="Mascher T."/>
            <person name="Medema M.H."/>
            <person name="Devos D.P."/>
            <person name="Kaster A.-K."/>
            <person name="Ovreas L."/>
            <person name="Rohde M."/>
            <person name="Galperin M.Y."/>
            <person name="Jogler C."/>
        </authorList>
    </citation>
    <scope>NUCLEOTIDE SEQUENCE [LARGE SCALE GENOMIC DNA]</scope>
    <source>
        <strain evidence="1 2">ElP</strain>
    </source>
</reference>
<evidence type="ECO:0000313" key="1">
    <source>
        <dbReference type="EMBL" id="QDV36884.1"/>
    </source>
</evidence>
<dbReference type="EMBL" id="CP036426">
    <property type="protein sequence ID" value="QDV36884.1"/>
    <property type="molecule type" value="Genomic_DNA"/>
</dbReference>